<gene>
    <name evidence="2" type="ORF">N7496_005366</name>
</gene>
<organism evidence="2 3">
    <name type="scientific">Penicillium cataractarum</name>
    <dbReference type="NCBI Taxonomy" id="2100454"/>
    <lineage>
        <taxon>Eukaryota</taxon>
        <taxon>Fungi</taxon>
        <taxon>Dikarya</taxon>
        <taxon>Ascomycota</taxon>
        <taxon>Pezizomycotina</taxon>
        <taxon>Eurotiomycetes</taxon>
        <taxon>Eurotiomycetidae</taxon>
        <taxon>Eurotiales</taxon>
        <taxon>Aspergillaceae</taxon>
        <taxon>Penicillium</taxon>
    </lineage>
</organism>
<feature type="region of interest" description="Disordered" evidence="1">
    <location>
        <begin position="1"/>
        <end position="22"/>
    </location>
</feature>
<name>A0A9W9SH06_9EURO</name>
<dbReference type="AlphaFoldDB" id="A0A9W9SH06"/>
<evidence type="ECO:0000313" key="3">
    <source>
        <dbReference type="Proteomes" id="UP001147782"/>
    </source>
</evidence>
<protein>
    <submittedName>
        <fullName evidence="2">Uncharacterized protein</fullName>
    </submittedName>
</protein>
<sequence length="222" mass="24077">MSDSAGPDCPAGQSGDEQGGTDPLDLVSIAYPICSSLSNSLNLASGTSSRKKKARGITKRIAGYEEELTTSRINYLQYKRKLETAITELGDEDREVLVAAHGEDLAYSRVETTAGIDIKRDTGAPDSILGENLKTATIMLKELVLHVTQIYAALRASEDNAANAQAENTSTDELKAARISYLQGKRKLAKAIFELSEGEEEVLIQIYREDLTYCRVEAGEGI</sequence>
<keyword evidence="3" id="KW-1185">Reference proteome</keyword>
<reference evidence="2" key="2">
    <citation type="journal article" date="2023" name="IMA Fungus">
        <title>Comparative genomic study of the Penicillium genus elucidates a diverse pangenome and 15 lateral gene transfer events.</title>
        <authorList>
            <person name="Petersen C."/>
            <person name="Sorensen T."/>
            <person name="Nielsen M.R."/>
            <person name="Sondergaard T.E."/>
            <person name="Sorensen J.L."/>
            <person name="Fitzpatrick D.A."/>
            <person name="Frisvad J.C."/>
            <person name="Nielsen K.L."/>
        </authorList>
    </citation>
    <scope>NUCLEOTIDE SEQUENCE</scope>
    <source>
        <strain evidence="2">IBT 29864</strain>
    </source>
</reference>
<dbReference type="GeneID" id="81437474"/>
<dbReference type="OrthoDB" id="10637214at2759"/>
<proteinExistence type="predicted"/>
<evidence type="ECO:0000256" key="1">
    <source>
        <dbReference type="SAM" id="MobiDB-lite"/>
    </source>
</evidence>
<accession>A0A9W9SH06</accession>
<evidence type="ECO:0000313" key="2">
    <source>
        <dbReference type="EMBL" id="KAJ5377957.1"/>
    </source>
</evidence>
<dbReference type="Proteomes" id="UP001147782">
    <property type="component" value="Unassembled WGS sequence"/>
</dbReference>
<dbReference type="EMBL" id="JAPZBS010000004">
    <property type="protein sequence ID" value="KAJ5377957.1"/>
    <property type="molecule type" value="Genomic_DNA"/>
</dbReference>
<comment type="caution">
    <text evidence="2">The sequence shown here is derived from an EMBL/GenBank/DDBJ whole genome shotgun (WGS) entry which is preliminary data.</text>
</comment>
<dbReference type="RefSeq" id="XP_056556820.1">
    <property type="nucleotide sequence ID" value="XM_056698295.1"/>
</dbReference>
<reference evidence="2" key="1">
    <citation type="submission" date="2022-11" db="EMBL/GenBank/DDBJ databases">
        <authorList>
            <person name="Petersen C."/>
        </authorList>
    </citation>
    <scope>NUCLEOTIDE SEQUENCE</scope>
    <source>
        <strain evidence="2">IBT 29864</strain>
    </source>
</reference>